<reference evidence="1" key="2">
    <citation type="journal article" date="2022" name="New Phytol.">
        <title>Evolutionary transition to the ectomycorrhizal habit in the genomes of a hyperdiverse lineage of mushroom-forming fungi.</title>
        <authorList>
            <person name="Looney B."/>
            <person name="Miyauchi S."/>
            <person name="Morin E."/>
            <person name="Drula E."/>
            <person name="Courty P.E."/>
            <person name="Kohler A."/>
            <person name="Kuo A."/>
            <person name="LaButti K."/>
            <person name="Pangilinan J."/>
            <person name="Lipzen A."/>
            <person name="Riley R."/>
            <person name="Andreopoulos W."/>
            <person name="He G."/>
            <person name="Johnson J."/>
            <person name="Nolan M."/>
            <person name="Tritt A."/>
            <person name="Barry K.W."/>
            <person name="Grigoriev I.V."/>
            <person name="Nagy L.G."/>
            <person name="Hibbett D."/>
            <person name="Henrissat B."/>
            <person name="Matheny P.B."/>
            <person name="Labbe J."/>
            <person name="Martin F.M."/>
        </authorList>
    </citation>
    <scope>NUCLEOTIDE SEQUENCE</scope>
    <source>
        <strain evidence="1">EC-137</strain>
    </source>
</reference>
<sequence>QFREAEGDILDRILRGEADDRIGSRCACGEGTCTVRCNDCVMRPPSCEDCFIRQHKWNPTHWAHVWDEDSGVFRRSDISFVSARGDDGKREAYTFQLGHGGERCPYPSKPIQFTLVDINGVHGTPVRFCGCYKHLEKYQQLLDARLFPATLRAPQTAFTFRLLKTFHLIHLEGKASALDLMGALRRLTDNVFTDDVPVRTLRLILCPLRLLTFFFFNQVGNVSGAKPR</sequence>
<dbReference type="Proteomes" id="UP000814128">
    <property type="component" value="Unassembled WGS sequence"/>
</dbReference>
<accession>A0ACB8Q961</accession>
<gene>
    <name evidence="1" type="ORF">K488DRAFT_59456</name>
</gene>
<protein>
    <submittedName>
        <fullName evidence="1">Uncharacterized protein</fullName>
    </submittedName>
</protein>
<name>A0ACB8Q961_9AGAM</name>
<reference evidence="1" key="1">
    <citation type="submission" date="2021-02" db="EMBL/GenBank/DDBJ databases">
        <authorList>
            <consortium name="DOE Joint Genome Institute"/>
            <person name="Ahrendt S."/>
            <person name="Looney B.P."/>
            <person name="Miyauchi S."/>
            <person name="Morin E."/>
            <person name="Drula E."/>
            <person name="Courty P.E."/>
            <person name="Chicoki N."/>
            <person name="Fauchery L."/>
            <person name="Kohler A."/>
            <person name="Kuo A."/>
            <person name="Labutti K."/>
            <person name="Pangilinan J."/>
            <person name="Lipzen A."/>
            <person name="Riley R."/>
            <person name="Andreopoulos W."/>
            <person name="He G."/>
            <person name="Johnson J."/>
            <person name="Barry K.W."/>
            <person name="Grigoriev I.V."/>
            <person name="Nagy L."/>
            <person name="Hibbett D."/>
            <person name="Henrissat B."/>
            <person name="Matheny P.B."/>
            <person name="Labbe J."/>
            <person name="Martin F."/>
        </authorList>
    </citation>
    <scope>NUCLEOTIDE SEQUENCE</scope>
    <source>
        <strain evidence="1">EC-137</strain>
    </source>
</reference>
<evidence type="ECO:0000313" key="1">
    <source>
        <dbReference type="EMBL" id="KAI0028126.1"/>
    </source>
</evidence>
<keyword evidence="2" id="KW-1185">Reference proteome</keyword>
<organism evidence="1 2">
    <name type="scientific">Vararia minispora EC-137</name>
    <dbReference type="NCBI Taxonomy" id="1314806"/>
    <lineage>
        <taxon>Eukaryota</taxon>
        <taxon>Fungi</taxon>
        <taxon>Dikarya</taxon>
        <taxon>Basidiomycota</taxon>
        <taxon>Agaricomycotina</taxon>
        <taxon>Agaricomycetes</taxon>
        <taxon>Russulales</taxon>
        <taxon>Lachnocladiaceae</taxon>
        <taxon>Vararia</taxon>
    </lineage>
</organism>
<comment type="caution">
    <text evidence="1">The sequence shown here is derived from an EMBL/GenBank/DDBJ whole genome shotgun (WGS) entry which is preliminary data.</text>
</comment>
<dbReference type="EMBL" id="MU273789">
    <property type="protein sequence ID" value="KAI0028126.1"/>
    <property type="molecule type" value="Genomic_DNA"/>
</dbReference>
<feature type="non-terminal residue" evidence="1">
    <location>
        <position position="1"/>
    </location>
</feature>
<proteinExistence type="predicted"/>
<evidence type="ECO:0000313" key="2">
    <source>
        <dbReference type="Proteomes" id="UP000814128"/>
    </source>
</evidence>